<gene>
    <name evidence="2" type="ORF">S03H2_12082</name>
</gene>
<dbReference type="Gene3D" id="3.40.50.2000">
    <property type="entry name" value="Glycogen Phosphorylase B"/>
    <property type="match status" value="1"/>
</dbReference>
<feature type="domain" description="Glycosyl transferase family 1" evidence="1">
    <location>
        <begin position="72"/>
        <end position="203"/>
    </location>
</feature>
<reference evidence="2" key="1">
    <citation type="journal article" date="2014" name="Front. Microbiol.">
        <title>High frequency of phylogenetically diverse reductive dehalogenase-homologous genes in deep subseafloor sedimentary metagenomes.</title>
        <authorList>
            <person name="Kawai M."/>
            <person name="Futagami T."/>
            <person name="Toyoda A."/>
            <person name="Takaki Y."/>
            <person name="Nishi S."/>
            <person name="Hori S."/>
            <person name="Arai W."/>
            <person name="Tsubouchi T."/>
            <person name="Morono Y."/>
            <person name="Uchiyama I."/>
            <person name="Ito T."/>
            <person name="Fujiyama A."/>
            <person name="Inagaki F."/>
            <person name="Takami H."/>
        </authorList>
    </citation>
    <scope>NUCLEOTIDE SEQUENCE</scope>
    <source>
        <strain evidence="2">Expedition CK06-06</strain>
    </source>
</reference>
<dbReference type="GO" id="GO:0016757">
    <property type="term" value="F:glycosyltransferase activity"/>
    <property type="evidence" value="ECO:0007669"/>
    <property type="project" value="InterPro"/>
</dbReference>
<protein>
    <recommendedName>
        <fullName evidence="1">Glycosyl transferase family 1 domain-containing protein</fullName>
    </recommendedName>
</protein>
<dbReference type="EMBL" id="BARU01006152">
    <property type="protein sequence ID" value="GAH45577.1"/>
    <property type="molecule type" value="Genomic_DNA"/>
</dbReference>
<dbReference type="InterPro" id="IPR001296">
    <property type="entry name" value="Glyco_trans_1"/>
</dbReference>
<feature type="non-terminal residue" evidence="2">
    <location>
        <position position="1"/>
    </location>
</feature>
<evidence type="ECO:0000313" key="2">
    <source>
        <dbReference type="EMBL" id="GAH45577.1"/>
    </source>
</evidence>
<dbReference type="SUPFAM" id="SSF53756">
    <property type="entry name" value="UDP-Glycosyltransferase/glycogen phosphorylase"/>
    <property type="match status" value="1"/>
</dbReference>
<dbReference type="PANTHER" id="PTHR12526">
    <property type="entry name" value="GLYCOSYLTRANSFERASE"/>
    <property type="match status" value="1"/>
</dbReference>
<comment type="caution">
    <text evidence="2">The sequence shown here is derived from an EMBL/GenBank/DDBJ whole genome shotgun (WGS) entry which is preliminary data.</text>
</comment>
<proteinExistence type="predicted"/>
<dbReference type="Pfam" id="PF00534">
    <property type="entry name" value="Glycos_transf_1"/>
    <property type="match status" value="1"/>
</dbReference>
<sequence>ISDKAGQGIATVEPFVGYLGCYSKYKVFPSYAWMHHMYGKLSRHPNKENFVTGNWYDAVIPHFFNPDDYTFEEKKEDYFLYLGRLIQRKGIHIAVDLCKRIGAKLYVAGQPLYPEPKEKFEWSLKHVGISGPNVEYLGVLDEPGMDKWRSKAKALIAPSIYIEPFGLIVPEASFSGTPVITTDWGAFPETVKHGETGYRCRTMDDFIWAANNVDKIDPKACREFAINNYSMERIGKAYHEYFTKIHDLFGKGWYTEHPDRDNLDWLKRY</sequence>
<accession>X1FKU6</accession>
<organism evidence="2">
    <name type="scientific">marine sediment metagenome</name>
    <dbReference type="NCBI Taxonomy" id="412755"/>
    <lineage>
        <taxon>unclassified sequences</taxon>
        <taxon>metagenomes</taxon>
        <taxon>ecological metagenomes</taxon>
    </lineage>
</organism>
<dbReference type="AlphaFoldDB" id="X1FKU6"/>
<evidence type="ECO:0000259" key="1">
    <source>
        <dbReference type="Pfam" id="PF00534"/>
    </source>
</evidence>
<name>X1FKU6_9ZZZZ</name>